<dbReference type="Proteomes" id="UP001148629">
    <property type="component" value="Unassembled WGS sequence"/>
</dbReference>
<dbReference type="EMBL" id="JANRMS010001631">
    <property type="protein sequence ID" value="KAJ3527005.1"/>
    <property type="molecule type" value="Genomic_DNA"/>
</dbReference>
<proteinExistence type="predicted"/>
<evidence type="ECO:0000313" key="2">
    <source>
        <dbReference type="Proteomes" id="UP001148629"/>
    </source>
</evidence>
<reference evidence="1" key="1">
    <citation type="submission" date="2022-08" db="EMBL/GenBank/DDBJ databases">
        <title>Genome Sequence of Fusarium decemcellulare.</title>
        <authorList>
            <person name="Buettner E."/>
        </authorList>
    </citation>
    <scope>NUCLEOTIDE SEQUENCE</scope>
    <source>
        <strain evidence="1">Babe19</strain>
    </source>
</reference>
<keyword evidence="2" id="KW-1185">Reference proteome</keyword>
<name>A0ACC1RW64_9HYPO</name>
<gene>
    <name evidence="1" type="ORF">NM208_g10924</name>
</gene>
<sequence length="747" mass="83878">MSAYGRNPPGRAILFTSVLRAGHSHTAETGLTTKKLLLWSEWPDDGGDQPYPALNAAAARSSATESGVAAIQHPLSPSTAGESPVPRNQQRSAFDNETLSCQSTSTPAVEQQGNAEPHVNGRYQTHTHPPSSTQDTEPQLHDLLLRVQKLEESTTPGPIRGLSETGRNILTRQSGLQDSQIILNKTRVLRWSHWMGAAPEFEPIHECFNAANGNRDGVLTQDPDTEAEIAEVGNLLRKCKDVAKTIKRGRPGNGMPSLEIGHPPIDRGLADTMANQYLQTFELVYRIFHIPSFWIEYQRYWNAPENAPVSIRLKVLLVIGIGSSLNCHSDTAPGFRDMVHQWIYAAQTWLSGPLKKDRLDLSGLQIYCLTIISRQIFSIGGDLVWISAGSLIHRAMQVGLHRDPKHLPPMPLLQAELRRRLWTTILEMTVQSALDTAMPPRISFEEFDTQAPANIDDDDLTESTVTLRPRPRNVYTQMSTQLVLLDSLPTRLRILQLLSGLHSELSYMDTLALGSEIADAWRSYHDFLRANEIFTTPFHRNMIEYLVRRFMIPLHCPFASKARTNPLFHYSLKVSLDAATAIMSPEPDEGFSRLMSINSGLFREGLRYAFTIITFDLIQQTELQRLEGTLRRNLQHREALKKTVRDMMDLSLERIRQGETNIKSHMFLNMILALVEAREVGIAHEFRVAQSARESLELCYDLLRSQVESSSNFGAEEMGFASASIDEQGAKALDFDLDFFLSDTDFS</sequence>
<accession>A0ACC1RW64</accession>
<evidence type="ECO:0000313" key="1">
    <source>
        <dbReference type="EMBL" id="KAJ3527005.1"/>
    </source>
</evidence>
<protein>
    <submittedName>
        <fullName evidence="1">Uncharacterized protein</fullName>
    </submittedName>
</protein>
<comment type="caution">
    <text evidence="1">The sequence shown here is derived from an EMBL/GenBank/DDBJ whole genome shotgun (WGS) entry which is preliminary data.</text>
</comment>
<organism evidence="1 2">
    <name type="scientific">Fusarium decemcellulare</name>
    <dbReference type="NCBI Taxonomy" id="57161"/>
    <lineage>
        <taxon>Eukaryota</taxon>
        <taxon>Fungi</taxon>
        <taxon>Dikarya</taxon>
        <taxon>Ascomycota</taxon>
        <taxon>Pezizomycotina</taxon>
        <taxon>Sordariomycetes</taxon>
        <taxon>Hypocreomycetidae</taxon>
        <taxon>Hypocreales</taxon>
        <taxon>Nectriaceae</taxon>
        <taxon>Fusarium</taxon>
        <taxon>Fusarium decemcellulare species complex</taxon>
    </lineage>
</organism>